<dbReference type="Pfam" id="PF25954">
    <property type="entry name" value="Beta-barrel_RND_2"/>
    <property type="match status" value="1"/>
</dbReference>
<dbReference type="AlphaFoldDB" id="A0A937G2I0"/>
<dbReference type="EMBL" id="JAEUGD010000066">
    <property type="protein sequence ID" value="MBL6449031.1"/>
    <property type="molecule type" value="Genomic_DNA"/>
</dbReference>
<dbReference type="Pfam" id="PF25989">
    <property type="entry name" value="YknX_C"/>
    <property type="match status" value="1"/>
</dbReference>
<feature type="domain" description="CusB-like beta-barrel" evidence="4">
    <location>
        <begin position="207"/>
        <end position="278"/>
    </location>
</feature>
<accession>A0A937G2I0</accession>
<dbReference type="NCBIfam" id="TIGR01730">
    <property type="entry name" value="RND_mfp"/>
    <property type="match status" value="1"/>
</dbReference>
<proteinExistence type="inferred from homology"/>
<name>A0A937G2I0_9BACT</name>
<evidence type="ECO:0000259" key="3">
    <source>
        <dbReference type="Pfam" id="PF25917"/>
    </source>
</evidence>
<keyword evidence="2" id="KW-0472">Membrane</keyword>
<dbReference type="Proteomes" id="UP000614216">
    <property type="component" value="Unassembled WGS sequence"/>
</dbReference>
<dbReference type="PANTHER" id="PTHR30469:SF36">
    <property type="entry name" value="BLL3903 PROTEIN"/>
    <property type="match status" value="1"/>
</dbReference>
<evidence type="ECO:0000256" key="1">
    <source>
        <dbReference type="ARBA" id="ARBA00009477"/>
    </source>
</evidence>
<dbReference type="InterPro" id="IPR058637">
    <property type="entry name" value="YknX-like_C"/>
</dbReference>
<evidence type="ECO:0000259" key="4">
    <source>
        <dbReference type="Pfam" id="PF25954"/>
    </source>
</evidence>
<gene>
    <name evidence="6" type="ORF">JMN32_22155</name>
</gene>
<feature type="transmembrane region" description="Helical" evidence="2">
    <location>
        <begin position="7"/>
        <end position="26"/>
    </location>
</feature>
<comment type="similarity">
    <text evidence="1">Belongs to the membrane fusion protein (MFP) (TC 8.A.1) family.</text>
</comment>
<dbReference type="FunFam" id="2.40.30.170:FF:000010">
    <property type="entry name" value="Efflux RND transporter periplasmic adaptor subunit"/>
    <property type="match status" value="1"/>
</dbReference>
<dbReference type="GO" id="GO:1990281">
    <property type="term" value="C:efflux pump complex"/>
    <property type="evidence" value="ECO:0007669"/>
    <property type="project" value="TreeGrafter"/>
</dbReference>
<organism evidence="6 7">
    <name type="scientific">Fulvivirga marina</name>
    <dbReference type="NCBI Taxonomy" id="2494733"/>
    <lineage>
        <taxon>Bacteria</taxon>
        <taxon>Pseudomonadati</taxon>
        <taxon>Bacteroidota</taxon>
        <taxon>Cytophagia</taxon>
        <taxon>Cytophagales</taxon>
        <taxon>Fulvivirgaceae</taxon>
        <taxon>Fulvivirga</taxon>
    </lineage>
</organism>
<feature type="domain" description="Multidrug resistance protein MdtA-like barrel-sandwich hybrid" evidence="3">
    <location>
        <begin position="74"/>
        <end position="192"/>
    </location>
</feature>
<protein>
    <submittedName>
        <fullName evidence="6">Efflux RND transporter periplasmic adaptor subunit</fullName>
    </submittedName>
</protein>
<dbReference type="RefSeq" id="WP_202858565.1">
    <property type="nucleotide sequence ID" value="NZ_JAEUGD010000066.1"/>
</dbReference>
<keyword evidence="2" id="KW-0812">Transmembrane</keyword>
<keyword evidence="2" id="KW-1133">Transmembrane helix</keyword>
<dbReference type="GO" id="GO:0015562">
    <property type="term" value="F:efflux transmembrane transporter activity"/>
    <property type="evidence" value="ECO:0007669"/>
    <property type="project" value="TreeGrafter"/>
</dbReference>
<dbReference type="PANTHER" id="PTHR30469">
    <property type="entry name" value="MULTIDRUG RESISTANCE PROTEIN MDTA"/>
    <property type="match status" value="1"/>
</dbReference>
<dbReference type="Gene3D" id="2.40.420.20">
    <property type="match status" value="1"/>
</dbReference>
<dbReference type="InterPro" id="IPR058792">
    <property type="entry name" value="Beta-barrel_RND_2"/>
</dbReference>
<dbReference type="InterPro" id="IPR058625">
    <property type="entry name" value="MdtA-like_BSH"/>
</dbReference>
<keyword evidence="7" id="KW-1185">Reference proteome</keyword>
<reference evidence="6" key="1">
    <citation type="submission" date="2021-01" db="EMBL/GenBank/DDBJ databases">
        <title>Fulvivirga kasyanovii gen. nov., sp nov., a novel member of the phylum Bacteroidetes isolated from seawater in a mussel farm.</title>
        <authorList>
            <person name="Zhao L.-H."/>
            <person name="Wang Z.-J."/>
        </authorList>
    </citation>
    <scope>NUCLEOTIDE SEQUENCE</scope>
    <source>
        <strain evidence="6">29W222</strain>
    </source>
</reference>
<feature type="domain" description="YknX-like C-terminal permuted SH3-like" evidence="5">
    <location>
        <begin position="286"/>
        <end position="352"/>
    </location>
</feature>
<evidence type="ECO:0000259" key="5">
    <source>
        <dbReference type="Pfam" id="PF25989"/>
    </source>
</evidence>
<dbReference type="Gene3D" id="2.40.50.100">
    <property type="match status" value="1"/>
</dbReference>
<sequence>MNSTVKKILIIAMILAVIGFIIYPQLDFGDENTPSTIKHTSSSSSKLPVTAIIANTTTLDNNLRSTGSLMANESVTLRSEVAGLVEKIYFKEGEHVKKGQLLIQLNDDEVRAEIEKLQFTRKLNEDIEYRQKQLLQREAISQEEYETALTTLNTTRADIKVRQVRLDKHQIRAPFSGVIGLRSVSVGSYLNPSDNIATLYSINPIKIDFSVPGKYLPQVNAGDKITFTTDAYEEPFSGKIYAIEPQIDPKTRSLKIRATSENDENKLLPGQFAKIQLTIDSYERTIMVPTEAIIPELNGKKVYVYQNGLAQTKHVETGIRTADKIQVTSGLSAGDTVITSGTLQLRQGTSIDIELQGNE</sequence>
<dbReference type="Gene3D" id="1.10.287.470">
    <property type="entry name" value="Helix hairpin bin"/>
    <property type="match status" value="1"/>
</dbReference>
<dbReference type="Gene3D" id="2.40.30.170">
    <property type="match status" value="1"/>
</dbReference>
<comment type="caution">
    <text evidence="6">The sequence shown here is derived from an EMBL/GenBank/DDBJ whole genome shotgun (WGS) entry which is preliminary data.</text>
</comment>
<evidence type="ECO:0000313" key="7">
    <source>
        <dbReference type="Proteomes" id="UP000614216"/>
    </source>
</evidence>
<evidence type="ECO:0000313" key="6">
    <source>
        <dbReference type="EMBL" id="MBL6449031.1"/>
    </source>
</evidence>
<dbReference type="SUPFAM" id="SSF111369">
    <property type="entry name" value="HlyD-like secretion proteins"/>
    <property type="match status" value="1"/>
</dbReference>
<dbReference type="InterPro" id="IPR006143">
    <property type="entry name" value="RND_pump_MFP"/>
</dbReference>
<evidence type="ECO:0000256" key="2">
    <source>
        <dbReference type="SAM" id="Phobius"/>
    </source>
</evidence>
<dbReference type="Pfam" id="PF25917">
    <property type="entry name" value="BSH_RND"/>
    <property type="match status" value="1"/>
</dbReference>